<dbReference type="InterPro" id="IPR013087">
    <property type="entry name" value="Znf_C2H2_type"/>
</dbReference>
<feature type="compositionally biased region" description="Polar residues" evidence="1">
    <location>
        <begin position="461"/>
        <end position="470"/>
    </location>
</feature>
<dbReference type="HOGENOM" id="CLU_542209_0_0_1"/>
<feature type="compositionally biased region" description="Low complexity" evidence="1">
    <location>
        <begin position="183"/>
        <end position="199"/>
    </location>
</feature>
<feature type="domain" description="C2H2-type" evidence="2">
    <location>
        <begin position="202"/>
        <end position="230"/>
    </location>
</feature>
<feature type="domain" description="C2H2-type" evidence="2">
    <location>
        <begin position="132"/>
        <end position="155"/>
    </location>
</feature>
<feature type="compositionally biased region" description="Low complexity" evidence="1">
    <location>
        <begin position="247"/>
        <end position="257"/>
    </location>
</feature>
<organism evidence="3 4">
    <name type="scientific">Rhodnius prolixus</name>
    <name type="common">Triatomid bug</name>
    <dbReference type="NCBI Taxonomy" id="13249"/>
    <lineage>
        <taxon>Eukaryota</taxon>
        <taxon>Metazoa</taxon>
        <taxon>Ecdysozoa</taxon>
        <taxon>Arthropoda</taxon>
        <taxon>Hexapoda</taxon>
        <taxon>Insecta</taxon>
        <taxon>Pterygota</taxon>
        <taxon>Neoptera</taxon>
        <taxon>Paraneoptera</taxon>
        <taxon>Hemiptera</taxon>
        <taxon>Heteroptera</taxon>
        <taxon>Panheteroptera</taxon>
        <taxon>Cimicomorpha</taxon>
        <taxon>Reduviidae</taxon>
        <taxon>Triatominae</taxon>
        <taxon>Rhodnius</taxon>
    </lineage>
</organism>
<evidence type="ECO:0000256" key="1">
    <source>
        <dbReference type="SAM" id="MobiDB-lite"/>
    </source>
</evidence>
<name>T1HVA8_RHOPR</name>
<protein>
    <recommendedName>
        <fullName evidence="2">C2H2-type domain-containing protein</fullName>
    </recommendedName>
</protein>
<dbReference type="EMBL" id="ACPB03007609">
    <property type="status" value="NOT_ANNOTATED_CDS"/>
    <property type="molecule type" value="Genomic_DNA"/>
</dbReference>
<dbReference type="Proteomes" id="UP000015103">
    <property type="component" value="Unassembled WGS sequence"/>
</dbReference>
<evidence type="ECO:0000313" key="4">
    <source>
        <dbReference type="Proteomes" id="UP000015103"/>
    </source>
</evidence>
<dbReference type="SMART" id="SM00355">
    <property type="entry name" value="ZnF_C2H2"/>
    <property type="match status" value="3"/>
</dbReference>
<dbReference type="PROSITE" id="PS50157">
    <property type="entry name" value="ZINC_FINGER_C2H2_2"/>
    <property type="match status" value="2"/>
</dbReference>
<feature type="compositionally biased region" description="Low complexity" evidence="1">
    <location>
        <begin position="471"/>
        <end position="487"/>
    </location>
</feature>
<keyword evidence="4" id="KW-1185">Reference proteome</keyword>
<dbReference type="VEuPathDB" id="VectorBase:RPRC007978"/>
<dbReference type="AlphaFoldDB" id="T1HVA8"/>
<reference evidence="3" key="1">
    <citation type="submission" date="2015-05" db="UniProtKB">
        <authorList>
            <consortium name="EnsemblMetazoa"/>
        </authorList>
    </citation>
    <scope>IDENTIFICATION</scope>
</reference>
<dbReference type="InterPro" id="IPR036236">
    <property type="entry name" value="Znf_C2H2_sf"/>
</dbReference>
<dbReference type="SUPFAM" id="SSF57667">
    <property type="entry name" value="beta-beta-alpha zinc fingers"/>
    <property type="match status" value="1"/>
</dbReference>
<feature type="compositionally biased region" description="Polar residues" evidence="1">
    <location>
        <begin position="491"/>
        <end position="503"/>
    </location>
</feature>
<feature type="region of interest" description="Disordered" evidence="1">
    <location>
        <begin position="297"/>
        <end position="503"/>
    </location>
</feature>
<feature type="region of interest" description="Disordered" evidence="1">
    <location>
        <begin position="221"/>
        <end position="267"/>
    </location>
</feature>
<proteinExistence type="predicted"/>
<feature type="compositionally biased region" description="Basic residues" evidence="1">
    <location>
        <begin position="426"/>
        <end position="438"/>
    </location>
</feature>
<feature type="compositionally biased region" description="Low complexity" evidence="1">
    <location>
        <begin position="297"/>
        <end position="323"/>
    </location>
</feature>
<accession>T1HVA8</accession>
<feature type="region of interest" description="Disordered" evidence="1">
    <location>
        <begin position="153"/>
        <end position="201"/>
    </location>
</feature>
<dbReference type="EnsemblMetazoa" id="RPRC007978-RA">
    <property type="protein sequence ID" value="RPRC007978-PA"/>
    <property type="gene ID" value="RPRC007978"/>
</dbReference>
<dbReference type="PROSITE" id="PS00028">
    <property type="entry name" value="ZINC_FINGER_C2H2_1"/>
    <property type="match status" value="2"/>
</dbReference>
<feature type="compositionally biased region" description="Low complexity" evidence="1">
    <location>
        <begin position="390"/>
        <end position="404"/>
    </location>
</feature>
<dbReference type="InParanoid" id="T1HVA8"/>
<feature type="compositionally biased region" description="Polar residues" evidence="1">
    <location>
        <begin position="341"/>
        <end position="371"/>
    </location>
</feature>
<sequence>MREFKLDVFYTHLMISGRLEKVNGVTSISRRLVLESCKGIRRVCHICQQILPANLMTSHLSDEHAIEHSSFLRDPKLSAGAAELLSRICALRMKEKQKLNQQNVQSKLKLNEKTSDTEDLGGTKVKELTRSFPCEFCGLKFMSAGTKKKHQKLAHPSVIKAPDQTVDTNSDVDEYENDWRGVPSPNSSNNDGTGDSSDSFHPTCSECGLSFSSLSEIMRHRAEDHGRQGRRLSSDIGLSGSRPHTPSSVHNSNVSCGSGSGSATPNNTVSVSSASNACLNSITAASLANTLSRLQQRTRSSSVETQSSCGGSSVTTTTSSSRGGRAGSRGRRGGSSGRTVLQAQLKMQQQSEQKSEDSNSIGGDCGSSSNEEAIKGKTRRTANRKSNTPNSKKQQSTSTTNTTTSGGGAQQKGSRNSGGRQPRGGRATRKGSAQKKTRAVSEEEAAKAKQALRQVSLDRTGPNTMRSTNRITNATTSISTETTAASEVKTDSQLPSEQSNILT</sequence>
<evidence type="ECO:0000313" key="3">
    <source>
        <dbReference type="EnsemblMetazoa" id="RPRC007978-PA"/>
    </source>
</evidence>
<evidence type="ECO:0000259" key="2">
    <source>
        <dbReference type="PROSITE" id="PS50157"/>
    </source>
</evidence>